<reference evidence="3" key="1">
    <citation type="submission" date="2018-07" db="EMBL/GenBank/DDBJ databases">
        <title>Streptacidiphilus bronchialis DSM 106435 chromosome.</title>
        <authorList>
            <person name="Batra D."/>
            <person name="Gulvik C.A."/>
        </authorList>
    </citation>
    <scope>NUCLEOTIDE SEQUENCE [LARGE SCALE GENOMIC DNA]</scope>
    <source>
        <strain evidence="3">DSM 106435</strain>
    </source>
</reference>
<dbReference type="KEGG" id="stri:C7M71_030100"/>
<proteinExistence type="predicted"/>
<dbReference type="AlphaFoldDB" id="A0A345T724"/>
<gene>
    <name evidence="2" type="ORF">C7M71_030100</name>
</gene>
<dbReference type="Proteomes" id="UP000249340">
    <property type="component" value="Chromosome"/>
</dbReference>
<keyword evidence="3" id="KW-1185">Reference proteome</keyword>
<dbReference type="OrthoDB" id="3665849at2"/>
<sequence>MSEERSMERNRRSSRVQARLSRSGPSTSERSLRYDAFARAMVGTPLHLVGGREDQATCAESSLTTAETSITSVRGRISALLRQESATPAPRDVVLLGIDGLAHDFAAECWPDVCRIDRLRSVFPTTTSAGFLSALTGLDVPRHRVPGVVFAGPEGSRELINVFEYQGEHLTPAKETVFTDACGLGYRPLAVQGDMEAYGGSWRNALLRGAEPVIGHRFYSPDAGPYSERDPDLLADLVGDALVRTLALPGARPRLVWCYVELDRHIHHFGYDRHAARFLTKIEALARRLADTGTVVLAHADHGLTPTRPDPDLAELLDTLARKHGFRMGGAGRTRWLYSPPGVTEAVAAELAAKLPESVRLAGAEDLFAESVRDRVGELLLIAEGDTFLADPEYRYEHGSLTAAELDTPFAAWGA</sequence>
<evidence type="ECO:0008006" key="4">
    <source>
        <dbReference type="Google" id="ProtNLM"/>
    </source>
</evidence>
<dbReference type="SUPFAM" id="SSF53649">
    <property type="entry name" value="Alkaline phosphatase-like"/>
    <property type="match status" value="1"/>
</dbReference>
<feature type="compositionally biased region" description="Basic and acidic residues" evidence="1">
    <location>
        <begin position="1"/>
        <end position="11"/>
    </location>
</feature>
<organism evidence="2 3">
    <name type="scientific">Peterkaempfera bronchialis</name>
    <dbReference type="NCBI Taxonomy" id="2126346"/>
    <lineage>
        <taxon>Bacteria</taxon>
        <taxon>Bacillati</taxon>
        <taxon>Actinomycetota</taxon>
        <taxon>Actinomycetes</taxon>
        <taxon>Kitasatosporales</taxon>
        <taxon>Streptomycetaceae</taxon>
        <taxon>Peterkaempfera</taxon>
    </lineage>
</organism>
<dbReference type="Pfam" id="PF01663">
    <property type="entry name" value="Phosphodiest"/>
    <property type="match status" value="1"/>
</dbReference>
<name>A0A345T724_9ACTN</name>
<dbReference type="InterPro" id="IPR002591">
    <property type="entry name" value="Phosphodiest/P_Trfase"/>
</dbReference>
<dbReference type="EMBL" id="CP031264">
    <property type="protein sequence ID" value="AXI81779.1"/>
    <property type="molecule type" value="Genomic_DNA"/>
</dbReference>
<evidence type="ECO:0000256" key="1">
    <source>
        <dbReference type="SAM" id="MobiDB-lite"/>
    </source>
</evidence>
<evidence type="ECO:0000313" key="3">
    <source>
        <dbReference type="Proteomes" id="UP000249340"/>
    </source>
</evidence>
<evidence type="ECO:0000313" key="2">
    <source>
        <dbReference type="EMBL" id="AXI81779.1"/>
    </source>
</evidence>
<dbReference type="Gene3D" id="3.40.720.10">
    <property type="entry name" value="Alkaline Phosphatase, subunit A"/>
    <property type="match status" value="1"/>
</dbReference>
<feature type="region of interest" description="Disordered" evidence="1">
    <location>
        <begin position="1"/>
        <end position="28"/>
    </location>
</feature>
<accession>A0A345T724</accession>
<dbReference type="InterPro" id="IPR017850">
    <property type="entry name" value="Alkaline_phosphatase_core_sf"/>
</dbReference>
<protein>
    <recommendedName>
        <fullName evidence="4">Alkaline phosphatase family protein</fullName>
    </recommendedName>
</protein>